<feature type="region of interest" description="Disordered" evidence="1">
    <location>
        <begin position="151"/>
        <end position="174"/>
    </location>
</feature>
<name>A0A224XFX3_9HEMI</name>
<feature type="region of interest" description="Disordered" evidence="1">
    <location>
        <begin position="62"/>
        <end position="91"/>
    </location>
</feature>
<feature type="compositionally biased region" description="Polar residues" evidence="1">
    <location>
        <begin position="62"/>
        <end position="73"/>
    </location>
</feature>
<feature type="region of interest" description="Disordered" evidence="1">
    <location>
        <begin position="523"/>
        <end position="543"/>
    </location>
</feature>
<protein>
    <submittedName>
        <fullName evidence="2">Putative vegetative cell wall protein gp1</fullName>
    </submittedName>
</protein>
<sequence>MASKVDTNDPHVRRMVYSMYRGILGNYNQQANNIVSTLPKERVVEDKGISKHVESMIRQSTQLAGNNGNTSQLAGEPMHHAGPPPPPPPPMQGAAPIRLVSEIGPGKKSYEPPAAIQNAMMTKDKKPFTYTPGGLDLAEIRSPRMARRINRNAHMEDSCSGTQPKPPGLAQPHSLPPAAIAAIAAMQPQLPIPVFPSGADSSPAGNAISPSSFAFGGSPPPPPPPPLPSAGACPPPPPPPMPDGSVTPQMQSHQSSPNQQSYRPKNGNHSPPTYLQDIQNRPALKPVTQNNLPRSPPDFVSELPCHSPLKPVNHPPRSSYEPSNAPPIQVQLKPVSPKPAPTPQNSSPPYIPQPPPVFTNQHKFQESLQTTPQTPKNIQDINFGTIQQKQNQATKPSVYIPPTQISPPSVTPIRQTPPSPATLNKSPAPWMTSRQVQKENPPWSVKQNAPEERATPPTSGSASPVTRVIPVQLEGRDPPPNYQQQMAQQMQQMQIQMQQQMQQQFQQQQRQMQQMNPNMNVSYSPPITKQNNTLPKQESPQGRTRIIPIQIESGAGDVNTQQKNYTTQQSYPNQNSSPVGYAQNQNRFSNSPQGESIQRTTSVDATDSRSRQLQSQVSWTQGNNNPIQSRSFRVLQKITGSEDQPSAAINQAQIGETYLVNRVLPKNQDRLDESEY</sequence>
<feature type="region of interest" description="Disordered" evidence="1">
    <location>
        <begin position="568"/>
        <end position="628"/>
    </location>
</feature>
<feature type="compositionally biased region" description="Polar residues" evidence="1">
    <location>
        <begin position="523"/>
        <end position="542"/>
    </location>
</feature>
<evidence type="ECO:0000256" key="1">
    <source>
        <dbReference type="SAM" id="MobiDB-lite"/>
    </source>
</evidence>
<dbReference type="AlphaFoldDB" id="A0A224XFX3"/>
<accession>A0A224XFX3</accession>
<proteinExistence type="predicted"/>
<evidence type="ECO:0000313" key="2">
    <source>
        <dbReference type="EMBL" id="JAW08718.1"/>
    </source>
</evidence>
<feature type="compositionally biased region" description="Pro residues" evidence="1">
    <location>
        <begin position="218"/>
        <end position="242"/>
    </location>
</feature>
<feature type="region of interest" description="Disordered" evidence="1">
    <location>
        <begin position="194"/>
        <end position="466"/>
    </location>
</feature>
<feature type="compositionally biased region" description="Polar residues" evidence="1">
    <location>
        <begin position="358"/>
        <end position="395"/>
    </location>
</feature>
<organism evidence="2">
    <name type="scientific">Panstrongylus lignarius</name>
    <dbReference type="NCBI Taxonomy" id="156445"/>
    <lineage>
        <taxon>Eukaryota</taxon>
        <taxon>Metazoa</taxon>
        <taxon>Ecdysozoa</taxon>
        <taxon>Arthropoda</taxon>
        <taxon>Hexapoda</taxon>
        <taxon>Insecta</taxon>
        <taxon>Pterygota</taxon>
        <taxon>Neoptera</taxon>
        <taxon>Paraneoptera</taxon>
        <taxon>Hemiptera</taxon>
        <taxon>Heteroptera</taxon>
        <taxon>Panheteroptera</taxon>
        <taxon>Cimicomorpha</taxon>
        <taxon>Reduviidae</taxon>
        <taxon>Triatominae</taxon>
        <taxon>Panstrongylus</taxon>
    </lineage>
</organism>
<reference evidence="2" key="1">
    <citation type="journal article" date="2018" name="PLoS Negl. Trop. Dis.">
        <title>An insight into the salivary gland and fat body transcriptome of Panstrongylus lignarius (Hemiptera: Heteroptera), the main vector of Chagas disease in Peru.</title>
        <authorList>
            <person name="Nevoa J.C."/>
            <person name="Mendes M.T."/>
            <person name="da Silva M.V."/>
            <person name="Soares S.C."/>
            <person name="Oliveira C.J.F."/>
            <person name="Ribeiro J.M.C."/>
        </authorList>
    </citation>
    <scope>NUCLEOTIDE SEQUENCE</scope>
</reference>
<dbReference type="EMBL" id="GFTR01007708">
    <property type="protein sequence ID" value="JAW08718.1"/>
    <property type="molecule type" value="Transcribed_RNA"/>
</dbReference>
<feature type="compositionally biased region" description="Pro residues" evidence="1">
    <location>
        <begin position="82"/>
        <end position="91"/>
    </location>
</feature>
<feature type="compositionally biased region" description="Polar residues" evidence="1">
    <location>
        <begin position="246"/>
        <end position="279"/>
    </location>
</feature>